<feature type="domain" description="RES" evidence="1">
    <location>
        <begin position="2"/>
        <end position="110"/>
    </location>
</feature>
<evidence type="ECO:0000313" key="2">
    <source>
        <dbReference type="EMBL" id="MBB5331236.1"/>
    </source>
</evidence>
<gene>
    <name evidence="2" type="ORF">HDF14_004880</name>
</gene>
<comment type="caution">
    <text evidence="2">The sequence shown here is derived from an EMBL/GenBank/DDBJ whole genome shotgun (WGS) entry which is preliminary data.</text>
</comment>
<dbReference type="EMBL" id="JACHEB010000014">
    <property type="protein sequence ID" value="MBB5331236.1"/>
    <property type="molecule type" value="Genomic_DNA"/>
</dbReference>
<proteinExistence type="predicted"/>
<accession>A0A9X0U658</accession>
<evidence type="ECO:0000259" key="1">
    <source>
        <dbReference type="Pfam" id="PF08808"/>
    </source>
</evidence>
<sequence>METSFAEVAFHKRRFLQDTRITAALTFDYQDFLAGFSGVYSHLDPHEIETCLLPEPVPECYAPVQALADLLLHAGSNGVVYPSVRNLGGNCVACFRPALVYNPRRGKQYQLMVGAREQWAAT</sequence>
<dbReference type="Pfam" id="PF08808">
    <property type="entry name" value="RES"/>
    <property type="match status" value="1"/>
</dbReference>
<dbReference type="AlphaFoldDB" id="A0A9X0U658"/>
<keyword evidence="3" id="KW-1185">Reference proteome</keyword>
<dbReference type="InterPro" id="IPR014914">
    <property type="entry name" value="RES_dom"/>
</dbReference>
<dbReference type="Proteomes" id="UP000535182">
    <property type="component" value="Unassembled WGS sequence"/>
</dbReference>
<reference evidence="2 3" key="1">
    <citation type="submission" date="2020-08" db="EMBL/GenBank/DDBJ databases">
        <title>Genomic Encyclopedia of Type Strains, Phase IV (KMG-V): Genome sequencing to study the core and pangenomes of soil and plant-associated prokaryotes.</title>
        <authorList>
            <person name="Whitman W."/>
        </authorList>
    </citation>
    <scope>NUCLEOTIDE SEQUENCE [LARGE SCALE GENOMIC DNA]</scope>
    <source>
        <strain evidence="2 3">X5P2</strain>
    </source>
</reference>
<protein>
    <recommendedName>
        <fullName evidence="1">RES domain-containing protein</fullName>
    </recommendedName>
</protein>
<name>A0A9X0U658_9BACT</name>
<organism evidence="2 3">
    <name type="scientific">Tunturiibacter gelidiferens</name>
    <dbReference type="NCBI Taxonomy" id="3069689"/>
    <lineage>
        <taxon>Bacteria</taxon>
        <taxon>Pseudomonadati</taxon>
        <taxon>Acidobacteriota</taxon>
        <taxon>Terriglobia</taxon>
        <taxon>Terriglobales</taxon>
        <taxon>Acidobacteriaceae</taxon>
        <taxon>Tunturiibacter</taxon>
    </lineage>
</organism>
<evidence type="ECO:0000313" key="3">
    <source>
        <dbReference type="Proteomes" id="UP000535182"/>
    </source>
</evidence>